<gene>
    <name evidence="8" type="ORF">Esi_0445_0007</name>
</gene>
<name>D7G1B2_ECTSI</name>
<evidence type="ECO:0000259" key="7">
    <source>
        <dbReference type="PROSITE" id="PS51886"/>
    </source>
</evidence>
<dbReference type="Gene3D" id="3.10.350.10">
    <property type="entry name" value="LysM domain"/>
    <property type="match status" value="1"/>
</dbReference>
<dbReference type="InterPro" id="IPR006571">
    <property type="entry name" value="TLDc_dom"/>
</dbReference>
<dbReference type="PROSITE" id="PS51782">
    <property type="entry name" value="LYSM"/>
    <property type="match status" value="1"/>
</dbReference>
<feature type="region of interest" description="Disordered" evidence="5">
    <location>
        <begin position="237"/>
        <end position="316"/>
    </location>
</feature>
<evidence type="ECO:0000256" key="3">
    <source>
        <dbReference type="ARBA" id="ARBA00023128"/>
    </source>
</evidence>
<dbReference type="eggNOG" id="KOG2372">
    <property type="taxonomic scope" value="Eukaryota"/>
</dbReference>
<dbReference type="InterPro" id="IPR018392">
    <property type="entry name" value="LysM"/>
</dbReference>
<evidence type="ECO:0000256" key="2">
    <source>
        <dbReference type="ARBA" id="ARBA00009540"/>
    </source>
</evidence>
<comment type="similarity">
    <text evidence="2">Belongs to the OXR1 family.</text>
</comment>
<evidence type="ECO:0000259" key="6">
    <source>
        <dbReference type="PROSITE" id="PS51782"/>
    </source>
</evidence>
<dbReference type="STRING" id="2880.D7G1B2"/>
<organism evidence="8 9">
    <name type="scientific">Ectocarpus siliculosus</name>
    <name type="common">Brown alga</name>
    <name type="synonym">Conferva siliculosa</name>
    <dbReference type="NCBI Taxonomy" id="2880"/>
    <lineage>
        <taxon>Eukaryota</taxon>
        <taxon>Sar</taxon>
        <taxon>Stramenopiles</taxon>
        <taxon>Ochrophyta</taxon>
        <taxon>PX clade</taxon>
        <taxon>Phaeophyceae</taxon>
        <taxon>Ectocarpales</taxon>
        <taxon>Ectocarpaceae</taxon>
        <taxon>Ectocarpus</taxon>
    </lineage>
</organism>
<dbReference type="OrthoDB" id="26679at2759"/>
<accession>D7G1B2</accession>
<feature type="compositionally biased region" description="Basic and acidic residues" evidence="5">
    <location>
        <begin position="375"/>
        <end position="384"/>
    </location>
</feature>
<dbReference type="PROSITE" id="PS51886">
    <property type="entry name" value="TLDC"/>
    <property type="match status" value="1"/>
</dbReference>
<feature type="compositionally biased region" description="Polar residues" evidence="5">
    <location>
        <begin position="204"/>
        <end position="213"/>
    </location>
</feature>
<feature type="region of interest" description="Disordered" evidence="5">
    <location>
        <begin position="537"/>
        <end position="565"/>
    </location>
</feature>
<protein>
    <recommendedName>
        <fullName evidence="4">Oxidation resistance protein 1</fullName>
    </recommendedName>
</protein>
<dbReference type="SMART" id="SM00584">
    <property type="entry name" value="TLDc"/>
    <property type="match status" value="1"/>
</dbReference>
<dbReference type="CDD" id="cd00118">
    <property type="entry name" value="LysM"/>
    <property type="match status" value="1"/>
</dbReference>
<dbReference type="AlphaFoldDB" id="D7G1B2"/>
<keyword evidence="9" id="KW-1185">Reference proteome</keyword>
<feature type="region of interest" description="Disordered" evidence="5">
    <location>
        <begin position="182"/>
        <end position="213"/>
    </location>
</feature>
<proteinExistence type="inferred from homology"/>
<evidence type="ECO:0000256" key="1">
    <source>
        <dbReference type="ARBA" id="ARBA00004173"/>
    </source>
</evidence>
<dbReference type="InParanoid" id="D7G1B2"/>
<dbReference type="SUPFAM" id="SSF54106">
    <property type="entry name" value="LysM domain"/>
    <property type="match status" value="1"/>
</dbReference>
<dbReference type="SMART" id="SM00257">
    <property type="entry name" value="LysM"/>
    <property type="match status" value="1"/>
</dbReference>
<dbReference type="EMBL" id="FN649760">
    <property type="protein sequence ID" value="CBJ33222.1"/>
    <property type="molecule type" value="Genomic_DNA"/>
</dbReference>
<feature type="compositionally biased region" description="Gly residues" evidence="5">
    <location>
        <begin position="187"/>
        <end position="201"/>
    </location>
</feature>
<dbReference type="Pfam" id="PF07534">
    <property type="entry name" value="TLD"/>
    <property type="match status" value="2"/>
</dbReference>
<evidence type="ECO:0000313" key="8">
    <source>
        <dbReference type="EMBL" id="CBJ33222.1"/>
    </source>
</evidence>
<evidence type="ECO:0000256" key="4">
    <source>
        <dbReference type="ARBA" id="ARBA00040604"/>
    </source>
</evidence>
<evidence type="ECO:0000313" key="9">
    <source>
        <dbReference type="Proteomes" id="UP000002630"/>
    </source>
</evidence>
<keyword evidence="3" id="KW-0496">Mitochondrion</keyword>
<dbReference type="Proteomes" id="UP000002630">
    <property type="component" value="Unassembled WGS sequence"/>
</dbReference>
<feature type="compositionally biased region" description="Acidic residues" evidence="5">
    <location>
        <begin position="539"/>
        <end position="549"/>
    </location>
</feature>
<dbReference type="PANTHER" id="PTHR23354:SF62">
    <property type="entry name" value="MUSTARD, ISOFORM V"/>
    <property type="match status" value="1"/>
</dbReference>
<evidence type="ECO:0000256" key="5">
    <source>
        <dbReference type="SAM" id="MobiDB-lite"/>
    </source>
</evidence>
<dbReference type="Pfam" id="PF01476">
    <property type="entry name" value="LysM"/>
    <property type="match status" value="1"/>
</dbReference>
<dbReference type="GO" id="GO:0005739">
    <property type="term" value="C:mitochondrion"/>
    <property type="evidence" value="ECO:0007669"/>
    <property type="project" value="UniProtKB-SubCell"/>
</dbReference>
<dbReference type="InterPro" id="IPR036779">
    <property type="entry name" value="LysM_dom_sf"/>
</dbReference>
<comment type="subcellular location">
    <subcellularLocation>
        <location evidence="1">Mitochondrion</location>
    </subcellularLocation>
</comment>
<feature type="domain" description="TLDc" evidence="7">
    <location>
        <begin position="445"/>
        <end position="647"/>
    </location>
</feature>
<sequence length="672" mass="68720">MEEAEEKSASDRDSSYVVQRGDTLAGVALRLGVKQSELKRANSMFGSRTLVAGQVLKTRGPVKSASKEKIVYPVPAEPLPAAQRKSGSVSEAGAGAAAASAFAVAVTATMTTPGIAPAAAAAAEEDGILVEPPEEEVWFEDSRGGHAGGAADGTVAASSSSLMAPVEEAMVRSAVPGELLYEPPHWGGAGGGGGGGGGGGAASRSRQGSDASTSAAASVRGMFNYIRSKAAAVVTTPTASDAGGGGGGGDSFFASSGGGKISRRNSRQSNGGGDTGSHYASSGGGCSMPSTPGFPSVDEGLAPAGLPPAEMWAGTREDPGNAAAFAAAQSAARDVSEVAQSTAQAFLSMVKPSYWRSDSEGGGGPAGESPVGFGDGRRGERGGSDRWVSVPGGAGSFEETASSGPILHSLADDASLFPGDPGVRPSPPPAEAPLQLPGLVCGGSTIVTHTTLARMEAAQPKHHRGYNWYLLYSTFRDGASYTTLYNRIQGEEPTFLIVESMRGEVFGGFATSAWSSGCQYYGTGECFLFKMEGERVTVESEEEQTENDSDDRSADGRTGSSETVAASKTLLEGDLTAFGWTGMNMYLQYSDGKGIAMGGGGADGSFGLFIGEDFLTGSTGKCDTYGNPPLCSQEQFQVSQVEVWGFTTADTEMGARLERLRKTLRGKTTRPL</sequence>
<feature type="domain" description="LysM" evidence="6">
    <location>
        <begin position="14"/>
        <end position="58"/>
    </location>
</feature>
<feature type="region of interest" description="Disordered" evidence="5">
    <location>
        <begin position="355"/>
        <end position="401"/>
    </location>
</feature>
<dbReference type="PANTHER" id="PTHR23354">
    <property type="entry name" value="NUCLEOLAR PROTEIN 7/ESTROGEN RECEPTOR COACTIVATOR-RELATED"/>
    <property type="match status" value="1"/>
</dbReference>
<feature type="compositionally biased region" description="Gly residues" evidence="5">
    <location>
        <begin position="242"/>
        <end position="260"/>
    </location>
</feature>
<reference evidence="8 9" key="1">
    <citation type="journal article" date="2010" name="Nature">
        <title>The Ectocarpus genome and the independent evolution of multicellularity in brown algae.</title>
        <authorList>
            <person name="Cock J.M."/>
            <person name="Sterck L."/>
            <person name="Rouze P."/>
            <person name="Scornet D."/>
            <person name="Allen A.E."/>
            <person name="Amoutzias G."/>
            <person name="Anthouard V."/>
            <person name="Artiguenave F."/>
            <person name="Aury J.M."/>
            <person name="Badger J.H."/>
            <person name="Beszteri B."/>
            <person name="Billiau K."/>
            <person name="Bonnet E."/>
            <person name="Bothwell J.H."/>
            <person name="Bowler C."/>
            <person name="Boyen C."/>
            <person name="Brownlee C."/>
            <person name="Carrano C.J."/>
            <person name="Charrier B."/>
            <person name="Cho G.Y."/>
            <person name="Coelho S.M."/>
            <person name="Collen J."/>
            <person name="Corre E."/>
            <person name="Da Silva C."/>
            <person name="Delage L."/>
            <person name="Delaroque N."/>
            <person name="Dittami S.M."/>
            <person name="Doulbeau S."/>
            <person name="Elias M."/>
            <person name="Farnham G."/>
            <person name="Gachon C.M."/>
            <person name="Gschloessl B."/>
            <person name="Heesch S."/>
            <person name="Jabbari K."/>
            <person name="Jubin C."/>
            <person name="Kawai H."/>
            <person name="Kimura K."/>
            <person name="Kloareg B."/>
            <person name="Kupper F.C."/>
            <person name="Lang D."/>
            <person name="Le Bail A."/>
            <person name="Leblanc C."/>
            <person name="Lerouge P."/>
            <person name="Lohr M."/>
            <person name="Lopez P.J."/>
            <person name="Martens C."/>
            <person name="Maumus F."/>
            <person name="Michel G."/>
            <person name="Miranda-Saavedra D."/>
            <person name="Morales J."/>
            <person name="Moreau H."/>
            <person name="Motomura T."/>
            <person name="Nagasato C."/>
            <person name="Napoli C.A."/>
            <person name="Nelson D.R."/>
            <person name="Nyvall-Collen P."/>
            <person name="Peters A.F."/>
            <person name="Pommier C."/>
            <person name="Potin P."/>
            <person name="Poulain J."/>
            <person name="Quesneville H."/>
            <person name="Read B."/>
            <person name="Rensing S.A."/>
            <person name="Ritter A."/>
            <person name="Rousvoal S."/>
            <person name="Samanta M."/>
            <person name="Samson G."/>
            <person name="Schroeder D.C."/>
            <person name="Segurens B."/>
            <person name="Strittmatter M."/>
            <person name="Tonon T."/>
            <person name="Tregear J.W."/>
            <person name="Valentin K."/>
            <person name="von Dassow P."/>
            <person name="Yamagishi T."/>
            <person name="Van de Peer Y."/>
            <person name="Wincker P."/>
        </authorList>
    </citation>
    <scope>NUCLEOTIDE SEQUENCE [LARGE SCALE GENOMIC DNA]</scope>
    <source>
        <strain evidence="9">Ec32 / CCAP1310/4</strain>
    </source>
</reference>